<keyword evidence="3" id="KW-0342">GTP-binding</keyword>
<sequence length="650" mass="74186">MRRSQSPVTQLRLVLVGRTGSGKSATGNTILGKQCFQSKLNMSSVTKQCQKECGVVQGRSLALIDTPGWFDTEQSDIKQEALRCLTMCSPGPHAFLLIIPIARFTKEQQQTINMIEAVFKENFNDHTIIIFTRADELEGEPIEQFILEQDQRIQDLIARYNGHFLAFNNKNPENRNQVKQFLKKLDVVLEQNMYRHFTSQKMEHPEMRRSQPRISTSLHGVAQSPVTQLRLVLVGRTGSGKSATGNTILDKNCFPSKLCMDSVTKQCQKECGVVQGRSLALIDTPGWFDTSLQQNEIEQEVLRCLVMCSPGPHAFLLIIPIARFTEEQQQTVNMIQETFKENINDHTIIIFTRADELEGEPIEDFISKQDKRIQDLIARFGGRFLAFNNKNPENGDQVKQFLKKLDELLEQNEYRHFTNQKTVVVEKALVMLEQKKQEKLAEAIKKAKQEVRQKAERRRANIIKALEEEKQEIETCMCRIQEQIHNLTEEIGKENENLYKDSQRLQSLHESLHSARNSLRNLEEEKELKIKESVKEKRKLEIWIKVEEQRREQEEKEKASNEDEHKWYYDEKYFTIVKYLLLFLGGAGAGFWFAPAFFFTAAPVGLAAELTALLGPELAAAVMAAAAKAAPLMGAAAKVVPLVTSLCSIQ</sequence>
<dbReference type="Proteomes" id="UP000221080">
    <property type="component" value="Chromosome 20"/>
</dbReference>
<dbReference type="InterPro" id="IPR027417">
    <property type="entry name" value="P-loop_NTPase"/>
</dbReference>
<evidence type="ECO:0000256" key="3">
    <source>
        <dbReference type="ARBA" id="ARBA00023134"/>
    </source>
</evidence>
<reference evidence="5" key="2">
    <citation type="submission" date="2025-08" db="UniProtKB">
        <authorList>
            <consortium name="RefSeq"/>
        </authorList>
    </citation>
    <scope>IDENTIFICATION</scope>
    <source>
        <tissue evidence="5">Blood</tissue>
    </source>
</reference>
<evidence type="ECO:0000256" key="2">
    <source>
        <dbReference type="ARBA" id="ARBA00022741"/>
    </source>
</evidence>
<dbReference type="PANTHER" id="PTHR10903">
    <property type="entry name" value="GTPASE, IMAP FAMILY MEMBER-RELATED"/>
    <property type="match status" value="1"/>
</dbReference>
<dbReference type="FunFam" id="3.40.50.300:FF:000366">
    <property type="entry name" value="GTPase, IMAP family member 2"/>
    <property type="match status" value="1"/>
</dbReference>
<dbReference type="PROSITE" id="PS51720">
    <property type="entry name" value="G_AIG1"/>
    <property type="match status" value="2"/>
</dbReference>
<dbReference type="KEGG" id="ipu:108280837"/>
<dbReference type="GeneID" id="108280837"/>
<name>A0A2D0TAS5_ICTPU</name>
<dbReference type="SUPFAM" id="SSF52540">
    <property type="entry name" value="P-loop containing nucleoside triphosphate hydrolases"/>
    <property type="match status" value="2"/>
</dbReference>
<dbReference type="Gene3D" id="3.40.50.300">
    <property type="entry name" value="P-loop containing nucleotide triphosphate hydrolases"/>
    <property type="match status" value="2"/>
</dbReference>
<dbReference type="Pfam" id="PF04548">
    <property type="entry name" value="AIG1"/>
    <property type="match status" value="2"/>
</dbReference>
<organism evidence="4 5">
    <name type="scientific">Ictalurus punctatus</name>
    <name type="common">Channel catfish</name>
    <name type="synonym">Silurus punctatus</name>
    <dbReference type="NCBI Taxonomy" id="7998"/>
    <lineage>
        <taxon>Eukaryota</taxon>
        <taxon>Metazoa</taxon>
        <taxon>Chordata</taxon>
        <taxon>Craniata</taxon>
        <taxon>Vertebrata</taxon>
        <taxon>Euteleostomi</taxon>
        <taxon>Actinopterygii</taxon>
        <taxon>Neopterygii</taxon>
        <taxon>Teleostei</taxon>
        <taxon>Ostariophysi</taxon>
        <taxon>Siluriformes</taxon>
        <taxon>Ictaluridae</taxon>
        <taxon>Ictalurus</taxon>
    </lineage>
</organism>
<dbReference type="PANTHER" id="PTHR10903:SF182">
    <property type="entry name" value="GTPASE IMAP FAMILY MEMBER 4"/>
    <property type="match status" value="1"/>
</dbReference>
<reference evidence="4" key="1">
    <citation type="journal article" date="2016" name="Nat. Commun.">
        <title>The channel catfish genome sequence provides insights into the evolution of scale formation in teleosts.</title>
        <authorList>
            <person name="Liu Z."/>
            <person name="Liu S."/>
            <person name="Yao J."/>
            <person name="Bao L."/>
            <person name="Zhang J."/>
            <person name="Li Y."/>
            <person name="Jiang C."/>
            <person name="Sun L."/>
            <person name="Wang R."/>
            <person name="Zhang Y."/>
            <person name="Zhou T."/>
            <person name="Zeng Q."/>
            <person name="Fu Q."/>
            <person name="Gao S."/>
            <person name="Li N."/>
            <person name="Koren S."/>
            <person name="Jiang Y."/>
            <person name="Zimin A."/>
            <person name="Xu P."/>
            <person name="Phillippy A.M."/>
            <person name="Geng X."/>
            <person name="Song L."/>
            <person name="Sun F."/>
            <person name="Li C."/>
            <person name="Wang X."/>
            <person name="Chen A."/>
            <person name="Jin Y."/>
            <person name="Yuan Z."/>
            <person name="Yang Y."/>
            <person name="Tan S."/>
            <person name="Peatman E."/>
            <person name="Lu J."/>
            <person name="Qin Z."/>
            <person name="Dunham R."/>
            <person name="Li Z."/>
            <person name="Sonstegard T."/>
            <person name="Feng J."/>
            <person name="Danzmann R.G."/>
            <person name="Schroeder S."/>
            <person name="Scheffler B."/>
            <person name="Duke M.V."/>
            <person name="Ballard L."/>
            <person name="Kucuktas H."/>
            <person name="Kaltenboeck L."/>
            <person name="Liu H."/>
            <person name="Armbruster J."/>
            <person name="Xie Y."/>
            <person name="Kirby M.L."/>
            <person name="Tian Y."/>
            <person name="Flanagan M.E."/>
            <person name="Mu W."/>
            <person name="Waldbieser G.C."/>
        </authorList>
    </citation>
    <scope>NUCLEOTIDE SEQUENCE [LARGE SCALE GENOMIC DNA]</scope>
    <source>
        <strain evidence="4">SDA103</strain>
    </source>
</reference>
<dbReference type="CDD" id="cd01852">
    <property type="entry name" value="AIG1"/>
    <property type="match status" value="2"/>
</dbReference>
<keyword evidence="2" id="KW-0547">Nucleotide-binding</keyword>
<gene>
    <name evidence="5" type="primary">LOC108280837</name>
</gene>
<proteinExistence type="inferred from homology"/>
<evidence type="ECO:0000313" key="4">
    <source>
        <dbReference type="Proteomes" id="UP000221080"/>
    </source>
</evidence>
<dbReference type="GO" id="GO:0005525">
    <property type="term" value="F:GTP binding"/>
    <property type="evidence" value="ECO:0007669"/>
    <property type="project" value="UniProtKB-KW"/>
</dbReference>
<comment type="similarity">
    <text evidence="1">Belongs to the TRAFAC class TrmE-Era-EngA-EngB-Septin-like GTPase superfamily. AIG1/Toc34/Toc159-like paraseptin GTPase family. IAN subfamily.</text>
</comment>
<keyword evidence="4" id="KW-1185">Reference proteome</keyword>
<dbReference type="InterPro" id="IPR045058">
    <property type="entry name" value="GIMA/IAN/Toc"/>
</dbReference>
<dbReference type="STRING" id="7998.ENSIPUP00000010484"/>
<dbReference type="OrthoDB" id="8954335at2759"/>
<dbReference type="InterPro" id="IPR006703">
    <property type="entry name" value="G_AIG1"/>
</dbReference>
<accession>A0A2D0TAS5</accession>
<dbReference type="FunFam" id="3.40.50.300:FF:002274">
    <property type="entry name" value="Si:dkeyp-69e1.8"/>
    <property type="match status" value="1"/>
</dbReference>
<dbReference type="AlphaFoldDB" id="A0A2D0TAS5"/>
<protein>
    <submittedName>
        <fullName evidence="5">GTPase IMAP family member 8 isoform X1</fullName>
    </submittedName>
</protein>
<evidence type="ECO:0000256" key="1">
    <source>
        <dbReference type="ARBA" id="ARBA00008535"/>
    </source>
</evidence>
<evidence type="ECO:0000313" key="5">
    <source>
        <dbReference type="RefSeq" id="XP_017351765.1"/>
    </source>
</evidence>
<dbReference type="RefSeq" id="XP_017351765.1">
    <property type="nucleotide sequence ID" value="XM_017496276.3"/>
</dbReference>